<evidence type="ECO:0000256" key="1">
    <source>
        <dbReference type="SAM" id="MobiDB-lite"/>
    </source>
</evidence>
<protein>
    <submittedName>
        <fullName evidence="2">Uncharacterized protein</fullName>
    </submittedName>
</protein>
<dbReference type="EMBL" id="NIDE01000019">
    <property type="protein sequence ID" value="OWK34901.1"/>
    <property type="molecule type" value="Genomic_DNA"/>
</dbReference>
<dbReference type="AlphaFoldDB" id="A0A225CZZ4"/>
<gene>
    <name evidence="2" type="ORF">FRUB_09743</name>
</gene>
<comment type="caution">
    <text evidence="2">The sequence shown here is derived from an EMBL/GenBank/DDBJ whole genome shotgun (WGS) entry which is preliminary data.</text>
</comment>
<organism evidence="2 3">
    <name type="scientific">Fimbriiglobus ruber</name>
    <dbReference type="NCBI Taxonomy" id="1908690"/>
    <lineage>
        <taxon>Bacteria</taxon>
        <taxon>Pseudomonadati</taxon>
        <taxon>Planctomycetota</taxon>
        <taxon>Planctomycetia</taxon>
        <taxon>Gemmatales</taxon>
        <taxon>Gemmataceae</taxon>
        <taxon>Fimbriiglobus</taxon>
    </lineage>
</organism>
<evidence type="ECO:0000313" key="3">
    <source>
        <dbReference type="Proteomes" id="UP000214646"/>
    </source>
</evidence>
<sequence>MYANTPPAENETATAPEFVPNPSEKKKPAISRVPLTTRIRSDYAAALKRASLERQLHGLEPSAILDILEDALEPWLKTRGYLS</sequence>
<name>A0A225CZZ4_9BACT</name>
<reference evidence="3" key="1">
    <citation type="submission" date="2017-06" db="EMBL/GenBank/DDBJ databases">
        <title>Genome analysis of Fimbriiglobus ruber SP5, the first member of the order Planctomycetales with confirmed chitinolytic capability.</title>
        <authorList>
            <person name="Ravin N.V."/>
            <person name="Rakitin A.L."/>
            <person name="Ivanova A.A."/>
            <person name="Beletsky A.V."/>
            <person name="Kulichevskaya I.S."/>
            <person name="Mardanov A.V."/>
            <person name="Dedysh S.N."/>
        </authorList>
    </citation>
    <scope>NUCLEOTIDE SEQUENCE [LARGE SCALE GENOMIC DNA]</scope>
    <source>
        <strain evidence="3">SP5</strain>
    </source>
</reference>
<evidence type="ECO:0000313" key="2">
    <source>
        <dbReference type="EMBL" id="OWK34901.1"/>
    </source>
</evidence>
<dbReference type="OrthoDB" id="284167at2"/>
<keyword evidence="3" id="KW-1185">Reference proteome</keyword>
<dbReference type="RefSeq" id="WP_143393945.1">
    <property type="nucleotide sequence ID" value="NZ_NIDE01000019.1"/>
</dbReference>
<accession>A0A225CZZ4</accession>
<feature type="region of interest" description="Disordered" evidence="1">
    <location>
        <begin position="1"/>
        <end position="29"/>
    </location>
</feature>
<dbReference type="Proteomes" id="UP000214646">
    <property type="component" value="Unassembled WGS sequence"/>
</dbReference>
<proteinExistence type="predicted"/>